<dbReference type="EMBL" id="GBXM01074248">
    <property type="protein sequence ID" value="JAH34329.1"/>
    <property type="molecule type" value="Transcribed_RNA"/>
</dbReference>
<name>A0A0E9RYN4_ANGAN</name>
<sequence>MECDLYFTCMPWKPHWGNIAVCGLSVSCE</sequence>
<protein>
    <submittedName>
        <fullName evidence="1">Uncharacterized protein</fullName>
    </submittedName>
</protein>
<dbReference type="AlphaFoldDB" id="A0A0E9RYN4"/>
<evidence type="ECO:0000313" key="1">
    <source>
        <dbReference type="EMBL" id="JAH34329.1"/>
    </source>
</evidence>
<accession>A0A0E9RYN4</accession>
<reference evidence="1" key="2">
    <citation type="journal article" date="2015" name="Fish Shellfish Immunol.">
        <title>Early steps in the European eel (Anguilla anguilla)-Vibrio vulnificus interaction in the gills: Role of the RtxA13 toxin.</title>
        <authorList>
            <person name="Callol A."/>
            <person name="Pajuelo D."/>
            <person name="Ebbesson L."/>
            <person name="Teles M."/>
            <person name="MacKenzie S."/>
            <person name="Amaro C."/>
        </authorList>
    </citation>
    <scope>NUCLEOTIDE SEQUENCE</scope>
</reference>
<organism evidence="1">
    <name type="scientific">Anguilla anguilla</name>
    <name type="common">European freshwater eel</name>
    <name type="synonym">Muraena anguilla</name>
    <dbReference type="NCBI Taxonomy" id="7936"/>
    <lineage>
        <taxon>Eukaryota</taxon>
        <taxon>Metazoa</taxon>
        <taxon>Chordata</taxon>
        <taxon>Craniata</taxon>
        <taxon>Vertebrata</taxon>
        <taxon>Euteleostomi</taxon>
        <taxon>Actinopterygii</taxon>
        <taxon>Neopterygii</taxon>
        <taxon>Teleostei</taxon>
        <taxon>Anguilliformes</taxon>
        <taxon>Anguillidae</taxon>
        <taxon>Anguilla</taxon>
    </lineage>
</organism>
<proteinExistence type="predicted"/>
<reference evidence="1" key="1">
    <citation type="submission" date="2014-11" db="EMBL/GenBank/DDBJ databases">
        <authorList>
            <person name="Amaro Gonzalez C."/>
        </authorList>
    </citation>
    <scope>NUCLEOTIDE SEQUENCE</scope>
</reference>